<proteinExistence type="predicted"/>
<dbReference type="AlphaFoldDB" id="A0A7L6N1W4"/>
<name>A0A7L6N1W4_9MOLU</name>
<gene>
    <name evidence="1" type="ORF">HF295_04515</name>
</gene>
<dbReference type="RefSeq" id="WP_312030989.1">
    <property type="nucleotide sequence ID" value="NZ_CP051151.1"/>
</dbReference>
<reference evidence="1 2" key="1">
    <citation type="submission" date="2020-04" db="EMBL/GenBank/DDBJ databases">
        <authorList>
            <person name="Zheng R.K."/>
            <person name="Sun C.M."/>
        </authorList>
    </citation>
    <scope>NUCLEOTIDE SEQUENCE [LARGE SCALE GENOMIC DNA]</scope>
    <source>
        <strain evidence="2">zrk29</strain>
    </source>
</reference>
<protein>
    <recommendedName>
        <fullName evidence="3">Nucleotidyltransferase domain-containing protein</fullName>
    </recommendedName>
</protein>
<dbReference type="KEGG" id="tbk:HF295_04515"/>
<organism evidence="1 2">
    <name type="scientific">Hujiaoplasma nucleasis</name>
    <dbReference type="NCBI Taxonomy" id="2725268"/>
    <lineage>
        <taxon>Bacteria</taxon>
        <taxon>Bacillati</taxon>
        <taxon>Mycoplasmatota</taxon>
        <taxon>Mollicutes</taxon>
        <taxon>Candidatus Izemoplasmatales</taxon>
        <taxon>Hujiaoplasmataceae</taxon>
        <taxon>Hujiaoplasma</taxon>
    </lineage>
</organism>
<accession>A0A7L6N1W4</accession>
<dbReference type="InterPro" id="IPR043519">
    <property type="entry name" value="NT_sf"/>
</dbReference>
<dbReference type="SUPFAM" id="SSF81301">
    <property type="entry name" value="Nucleotidyltransferase"/>
    <property type="match status" value="1"/>
</dbReference>
<dbReference type="Proteomes" id="UP000512167">
    <property type="component" value="Chromosome"/>
</dbReference>
<evidence type="ECO:0000313" key="1">
    <source>
        <dbReference type="EMBL" id="QLY40163.1"/>
    </source>
</evidence>
<evidence type="ECO:0008006" key="3">
    <source>
        <dbReference type="Google" id="ProtNLM"/>
    </source>
</evidence>
<dbReference type="EMBL" id="CP051151">
    <property type="protein sequence ID" value="QLY40163.1"/>
    <property type="molecule type" value="Genomic_DNA"/>
</dbReference>
<evidence type="ECO:0000313" key="2">
    <source>
        <dbReference type="Proteomes" id="UP000512167"/>
    </source>
</evidence>
<keyword evidence="2" id="KW-1185">Reference proteome</keyword>
<sequence>MDDLLSFVRNIFPTCKVLLLYYSGSRGYGFNDDTSDIDITAVLDGFKGNMHVQLGEIDIFAFSKEDYIKRQFFDETIIDYYKSAADDILVCKDKVIYLDNDFEQDYQNLKQFDHKKFLINQLDALLNYTKMRFGIKKNFKSHYHIFRMRGMVDHYDKTDKYELVVEAPWFTKMMDFKHNWENEKSKPYIKEIKEQVDYLENYRNELIKCGLG</sequence>